<dbReference type="SUPFAM" id="SSF51197">
    <property type="entry name" value="Clavaminate synthase-like"/>
    <property type="match status" value="1"/>
</dbReference>
<keyword evidence="13" id="KW-1185">Reference proteome</keyword>
<sequence>MKQKPAAQIDMTQLSERMNHKRRSASRGKRSAQPERKDSLDWTQRNYCESFPPNLEAVVDNVERTDGLQLSVEEFAERYERPYKPLVLLNAQEGQSVQKWTLECLKRKYQNQKFKCDKDKDGYSVKMKMDYYIQYMESAHNDSPLYIFDSSNGEHPKRRKLLEDCKVPKFFTSDLLQYAREKRRAPDSYSPALGSFHLKLAPRFPAGLASAPLNYPEVLGVLTGLPPPEEVGVVRAKNLRQSAFPSL</sequence>
<keyword evidence="5" id="KW-0223">Dioxygenase</keyword>
<evidence type="ECO:0000256" key="3">
    <source>
        <dbReference type="ARBA" id="ARBA00022723"/>
    </source>
</evidence>
<reference evidence="12 13" key="1">
    <citation type="journal article" date="2018" name="Mol. Genet. Genomics">
        <title>The red deer Cervus elaphus genome CerEla1.0: sequencing, annotating, genes, and chromosomes.</title>
        <authorList>
            <person name="Bana N.A."/>
            <person name="Nyiri A."/>
            <person name="Nagy J."/>
            <person name="Frank K."/>
            <person name="Nagy T."/>
            <person name="Steger V."/>
            <person name="Schiller M."/>
            <person name="Lakatos P."/>
            <person name="Sugar L."/>
            <person name="Horn P."/>
            <person name="Barta E."/>
            <person name="Orosz L."/>
        </authorList>
    </citation>
    <scope>NUCLEOTIDE SEQUENCE [LARGE SCALE GENOMIC DNA]</scope>
    <source>
        <strain evidence="12">Hungarian</strain>
    </source>
</reference>
<keyword evidence="3" id="KW-0479">Metal-binding</keyword>
<name>A0A212DEK7_CEREH</name>
<evidence type="ECO:0000256" key="4">
    <source>
        <dbReference type="ARBA" id="ARBA00022853"/>
    </source>
</evidence>
<evidence type="ECO:0000313" key="12">
    <source>
        <dbReference type="EMBL" id="OWK16678.1"/>
    </source>
</evidence>
<dbReference type="Gene3D" id="2.60.120.650">
    <property type="entry name" value="Cupin"/>
    <property type="match status" value="1"/>
</dbReference>
<keyword evidence="6" id="KW-0560">Oxidoreductase</keyword>
<dbReference type="GO" id="GO:0006909">
    <property type="term" value="P:phagocytosis"/>
    <property type="evidence" value="ECO:0007669"/>
    <property type="project" value="TreeGrafter"/>
</dbReference>
<accession>A0A212DEK7</accession>
<feature type="compositionally biased region" description="Basic residues" evidence="11">
    <location>
        <begin position="19"/>
        <end position="30"/>
    </location>
</feature>
<keyword evidence="10" id="KW-0539">Nucleus</keyword>
<dbReference type="GO" id="GO:0046872">
    <property type="term" value="F:metal ion binding"/>
    <property type="evidence" value="ECO:0007669"/>
    <property type="project" value="UniProtKB-KW"/>
</dbReference>
<dbReference type="InterPro" id="IPR050910">
    <property type="entry name" value="JMJD6_ArgDemeth/LysHydrox"/>
</dbReference>
<evidence type="ECO:0000256" key="8">
    <source>
        <dbReference type="ARBA" id="ARBA00023015"/>
    </source>
</evidence>
<gene>
    <name evidence="12" type="ORF">Celaphus_00011553</name>
</gene>
<proteinExistence type="predicted"/>
<evidence type="ECO:0000256" key="7">
    <source>
        <dbReference type="ARBA" id="ARBA00023004"/>
    </source>
</evidence>
<keyword evidence="8" id="KW-0805">Transcription regulation</keyword>
<dbReference type="Proteomes" id="UP000242450">
    <property type="component" value="Chromosome 3"/>
</dbReference>
<dbReference type="GO" id="GO:0033749">
    <property type="term" value="F:histone H4R3 demethylase activity"/>
    <property type="evidence" value="ECO:0007669"/>
    <property type="project" value="TreeGrafter"/>
</dbReference>
<keyword evidence="7" id="KW-0408">Iron</keyword>
<dbReference type="AlphaFoldDB" id="A0A212DEK7"/>
<dbReference type="GO" id="GO:0005634">
    <property type="term" value="C:nucleus"/>
    <property type="evidence" value="ECO:0007669"/>
    <property type="project" value="UniProtKB-SubCell"/>
</dbReference>
<protein>
    <submittedName>
        <fullName evidence="12">Uncharacterized protein</fullName>
    </submittedName>
</protein>
<feature type="region of interest" description="Disordered" evidence="11">
    <location>
        <begin position="1"/>
        <end position="44"/>
    </location>
</feature>
<evidence type="ECO:0000256" key="1">
    <source>
        <dbReference type="ARBA" id="ARBA00001954"/>
    </source>
</evidence>
<keyword evidence="4" id="KW-0156">Chromatin regulator</keyword>
<evidence type="ECO:0000256" key="9">
    <source>
        <dbReference type="ARBA" id="ARBA00023163"/>
    </source>
</evidence>
<organism evidence="12 13">
    <name type="scientific">Cervus elaphus hippelaphus</name>
    <name type="common">European red deer</name>
    <dbReference type="NCBI Taxonomy" id="46360"/>
    <lineage>
        <taxon>Eukaryota</taxon>
        <taxon>Metazoa</taxon>
        <taxon>Chordata</taxon>
        <taxon>Craniata</taxon>
        <taxon>Vertebrata</taxon>
        <taxon>Euteleostomi</taxon>
        <taxon>Mammalia</taxon>
        <taxon>Eutheria</taxon>
        <taxon>Laurasiatheria</taxon>
        <taxon>Artiodactyla</taxon>
        <taxon>Ruminantia</taxon>
        <taxon>Pecora</taxon>
        <taxon>Cervidae</taxon>
        <taxon>Cervinae</taxon>
        <taxon>Cervus</taxon>
    </lineage>
</organism>
<evidence type="ECO:0000256" key="11">
    <source>
        <dbReference type="SAM" id="MobiDB-lite"/>
    </source>
</evidence>
<dbReference type="OrthoDB" id="424465at2759"/>
<dbReference type="EMBL" id="MKHE01000003">
    <property type="protein sequence ID" value="OWK16678.1"/>
    <property type="molecule type" value="Genomic_DNA"/>
</dbReference>
<keyword evidence="9" id="KW-0804">Transcription</keyword>
<dbReference type="GO" id="GO:0005737">
    <property type="term" value="C:cytoplasm"/>
    <property type="evidence" value="ECO:0007669"/>
    <property type="project" value="TreeGrafter"/>
</dbReference>
<evidence type="ECO:0000256" key="6">
    <source>
        <dbReference type="ARBA" id="ARBA00023002"/>
    </source>
</evidence>
<comment type="cofactor">
    <cofactor evidence="1">
        <name>Fe(2+)</name>
        <dbReference type="ChEBI" id="CHEBI:29033"/>
    </cofactor>
</comment>
<dbReference type="GO" id="GO:0106140">
    <property type="term" value="F:P-TEFb complex binding"/>
    <property type="evidence" value="ECO:0007669"/>
    <property type="project" value="TreeGrafter"/>
</dbReference>
<dbReference type="PANTHER" id="PTHR12480">
    <property type="entry name" value="ARGININE DEMETHYLASE AND LYSYL-HYDROXYLASE JMJD"/>
    <property type="match status" value="1"/>
</dbReference>
<evidence type="ECO:0000256" key="5">
    <source>
        <dbReference type="ARBA" id="ARBA00022964"/>
    </source>
</evidence>
<evidence type="ECO:0000313" key="13">
    <source>
        <dbReference type="Proteomes" id="UP000242450"/>
    </source>
</evidence>
<evidence type="ECO:0000256" key="2">
    <source>
        <dbReference type="ARBA" id="ARBA00004123"/>
    </source>
</evidence>
<comment type="subcellular location">
    <subcellularLocation>
        <location evidence="2">Nucleus</location>
    </subcellularLocation>
</comment>
<comment type="caution">
    <text evidence="12">The sequence shown here is derived from an EMBL/GenBank/DDBJ whole genome shotgun (WGS) entry which is preliminary data.</text>
</comment>
<dbReference type="PANTHER" id="PTHR12480:SF32">
    <property type="entry name" value="BIFUNCTIONAL ARGININE DEMETHYLASE AND LYSYL-HYDROXYLASE JMJD6"/>
    <property type="match status" value="1"/>
</dbReference>
<evidence type="ECO:0000256" key="10">
    <source>
        <dbReference type="ARBA" id="ARBA00023242"/>
    </source>
</evidence>